<name>A0A9X0ART5_9HELO</name>
<dbReference type="EMBL" id="JAPEIS010000003">
    <property type="protein sequence ID" value="KAJ8067791.1"/>
    <property type="molecule type" value="Genomic_DNA"/>
</dbReference>
<evidence type="ECO:0000313" key="1">
    <source>
        <dbReference type="EMBL" id="KAJ8067791.1"/>
    </source>
</evidence>
<dbReference type="Proteomes" id="UP001152300">
    <property type="component" value="Unassembled WGS sequence"/>
</dbReference>
<dbReference type="AlphaFoldDB" id="A0A9X0ART5"/>
<organism evidence="1 2">
    <name type="scientific">Sclerotinia nivalis</name>
    <dbReference type="NCBI Taxonomy" id="352851"/>
    <lineage>
        <taxon>Eukaryota</taxon>
        <taxon>Fungi</taxon>
        <taxon>Dikarya</taxon>
        <taxon>Ascomycota</taxon>
        <taxon>Pezizomycotina</taxon>
        <taxon>Leotiomycetes</taxon>
        <taxon>Helotiales</taxon>
        <taxon>Sclerotiniaceae</taxon>
        <taxon>Sclerotinia</taxon>
    </lineage>
</organism>
<keyword evidence="2" id="KW-1185">Reference proteome</keyword>
<protein>
    <submittedName>
        <fullName evidence="1">Uncharacterized protein</fullName>
    </submittedName>
</protein>
<proteinExistence type="predicted"/>
<comment type="caution">
    <text evidence="1">The sequence shown here is derived from an EMBL/GenBank/DDBJ whole genome shotgun (WGS) entry which is preliminary data.</text>
</comment>
<sequence>MSYSQSRQSILELINNGTGYEDPFHIEHTDEGEMHAFLRLFAGFPSVDGHEIQPRSHGVARNWYSINTMYLT</sequence>
<gene>
    <name evidence="1" type="ORF">OCU04_003388</name>
</gene>
<accession>A0A9X0ART5</accession>
<reference evidence="1" key="1">
    <citation type="submission" date="2022-11" db="EMBL/GenBank/DDBJ databases">
        <title>Genome Resource of Sclerotinia nivalis Strain SnTB1, a Plant Pathogen Isolated from American Ginseng.</title>
        <authorList>
            <person name="Fan S."/>
        </authorList>
    </citation>
    <scope>NUCLEOTIDE SEQUENCE</scope>
    <source>
        <strain evidence="1">SnTB1</strain>
    </source>
</reference>
<evidence type="ECO:0000313" key="2">
    <source>
        <dbReference type="Proteomes" id="UP001152300"/>
    </source>
</evidence>